<protein>
    <submittedName>
        <fullName evidence="2">LysR family transcriptional regulator</fullName>
    </submittedName>
</protein>
<dbReference type="GO" id="GO:0003700">
    <property type="term" value="F:DNA-binding transcription factor activity"/>
    <property type="evidence" value="ECO:0007669"/>
    <property type="project" value="InterPro"/>
</dbReference>
<accession>A0A4U0ESG0</accession>
<dbReference type="Pfam" id="PF00126">
    <property type="entry name" value="HTH_1"/>
    <property type="match status" value="1"/>
</dbReference>
<dbReference type="InterPro" id="IPR036390">
    <property type="entry name" value="WH_DNA-bd_sf"/>
</dbReference>
<evidence type="ECO:0000313" key="3">
    <source>
        <dbReference type="Proteomes" id="UP000307657"/>
    </source>
</evidence>
<keyword evidence="3" id="KW-1185">Reference proteome</keyword>
<dbReference type="RefSeq" id="WP_136843673.1">
    <property type="nucleotide sequence ID" value="NZ_SUPL01000005.1"/>
</dbReference>
<proteinExistence type="predicted"/>
<feature type="domain" description="HTH lysR-type" evidence="1">
    <location>
        <begin position="25"/>
        <end position="84"/>
    </location>
</feature>
<dbReference type="PANTHER" id="PTHR30432:SF1">
    <property type="entry name" value="DNA-BINDING TRANSCRIPTIONAL DUAL REGULATOR MODE"/>
    <property type="match status" value="1"/>
</dbReference>
<evidence type="ECO:0000313" key="2">
    <source>
        <dbReference type="EMBL" id="TJY34650.1"/>
    </source>
</evidence>
<dbReference type="AlphaFoldDB" id="A0A4U0ESG0"/>
<dbReference type="InterPro" id="IPR000847">
    <property type="entry name" value="LysR_HTH_N"/>
</dbReference>
<evidence type="ECO:0000259" key="1">
    <source>
        <dbReference type="Pfam" id="PF00126"/>
    </source>
</evidence>
<comment type="caution">
    <text evidence="2">The sequence shown here is derived from an EMBL/GenBank/DDBJ whole genome shotgun (WGS) entry which is preliminary data.</text>
</comment>
<dbReference type="InterPro" id="IPR036388">
    <property type="entry name" value="WH-like_DNA-bd_sf"/>
</dbReference>
<dbReference type="Proteomes" id="UP000307657">
    <property type="component" value="Unassembled WGS sequence"/>
</dbReference>
<reference evidence="2 3" key="1">
    <citation type="submission" date="2019-04" db="EMBL/GenBank/DDBJ databases">
        <title>Lacinutrix sp. nov., isolated from marine water.</title>
        <authorList>
            <person name="Kim W."/>
        </authorList>
    </citation>
    <scope>NUCLEOTIDE SEQUENCE [LARGE SCALE GENOMIC DNA]</scope>
    <source>
        <strain evidence="2 3">CAU 1491</strain>
    </source>
</reference>
<name>A0A4U0ESG0_9FLAO</name>
<dbReference type="InterPro" id="IPR051815">
    <property type="entry name" value="Molybdate_resp_trans_reg"/>
</dbReference>
<dbReference type="EMBL" id="SUPL01000005">
    <property type="protein sequence ID" value="TJY34650.1"/>
    <property type="molecule type" value="Genomic_DNA"/>
</dbReference>
<dbReference type="SUPFAM" id="SSF46785">
    <property type="entry name" value="Winged helix' DNA-binding domain"/>
    <property type="match status" value="1"/>
</dbReference>
<dbReference type="PANTHER" id="PTHR30432">
    <property type="entry name" value="TRANSCRIPTIONAL REGULATOR MODE"/>
    <property type="match status" value="1"/>
</dbReference>
<organism evidence="2 3">
    <name type="scientific">Pontimicrobium aquaticum</name>
    <dbReference type="NCBI Taxonomy" id="2565367"/>
    <lineage>
        <taxon>Bacteria</taxon>
        <taxon>Pseudomonadati</taxon>
        <taxon>Bacteroidota</taxon>
        <taxon>Flavobacteriia</taxon>
        <taxon>Flavobacteriales</taxon>
        <taxon>Flavobacteriaceae</taxon>
        <taxon>Pontimicrobium</taxon>
    </lineage>
</organism>
<gene>
    <name evidence="2" type="ORF">E5167_10080</name>
</gene>
<sequence>MKYKIKSRIWIEADDNVLLGEGRVALLKAIEETGSLSKAAKSLKMSYKKAWSLIDALNSRAQKQVVITSIGGKGGGGAKLTPYGKNLIDAFDTINQNCWAFLDKEMKKQLYHDF</sequence>
<dbReference type="OrthoDB" id="9805928at2"/>
<dbReference type="Gene3D" id="1.10.10.10">
    <property type="entry name" value="Winged helix-like DNA-binding domain superfamily/Winged helix DNA-binding domain"/>
    <property type="match status" value="1"/>
</dbReference>